<comment type="caution">
    <text evidence="12">The sequence shown here is derived from an EMBL/GenBank/DDBJ whole genome shotgun (WGS) entry which is preliminary data.</text>
</comment>
<evidence type="ECO:0000256" key="10">
    <source>
        <dbReference type="PROSITE-ProRule" id="PRU00455"/>
    </source>
</evidence>
<dbReference type="AlphaFoldDB" id="A0AAV8VDH8"/>
<dbReference type="GO" id="GO:0061630">
    <property type="term" value="F:ubiquitin protein ligase activity"/>
    <property type="evidence" value="ECO:0007669"/>
    <property type="project" value="UniProtKB-EC"/>
</dbReference>
<evidence type="ECO:0000256" key="3">
    <source>
        <dbReference type="ARBA" id="ARBA00009119"/>
    </source>
</evidence>
<dbReference type="GO" id="GO:0005737">
    <property type="term" value="C:cytoplasm"/>
    <property type="evidence" value="ECO:0007669"/>
    <property type="project" value="TreeGrafter"/>
</dbReference>
<evidence type="ECO:0000259" key="11">
    <source>
        <dbReference type="PROSITE" id="PS51081"/>
    </source>
</evidence>
<comment type="similarity">
    <text evidence="3">Belongs to the SINA (Seven in absentia) family.</text>
</comment>
<evidence type="ECO:0000313" key="12">
    <source>
        <dbReference type="EMBL" id="KAJ8912249.1"/>
    </source>
</evidence>
<feature type="domain" description="SIAH-type" evidence="11">
    <location>
        <begin position="63"/>
        <end position="125"/>
    </location>
</feature>
<dbReference type="PANTHER" id="PTHR45877:SF2">
    <property type="entry name" value="E3 UBIQUITIN-PROTEIN LIGASE SINA-RELATED"/>
    <property type="match status" value="1"/>
</dbReference>
<protein>
    <recommendedName>
        <fullName evidence="4">RING-type E3 ubiquitin transferase</fullName>
        <ecNumber evidence="4">2.3.2.27</ecNumber>
    </recommendedName>
</protein>
<dbReference type="InterPro" id="IPR013010">
    <property type="entry name" value="Znf_SIAH"/>
</dbReference>
<evidence type="ECO:0000256" key="7">
    <source>
        <dbReference type="ARBA" id="ARBA00022771"/>
    </source>
</evidence>
<organism evidence="12 13">
    <name type="scientific">Exocentrus adspersus</name>
    <dbReference type="NCBI Taxonomy" id="1586481"/>
    <lineage>
        <taxon>Eukaryota</taxon>
        <taxon>Metazoa</taxon>
        <taxon>Ecdysozoa</taxon>
        <taxon>Arthropoda</taxon>
        <taxon>Hexapoda</taxon>
        <taxon>Insecta</taxon>
        <taxon>Pterygota</taxon>
        <taxon>Neoptera</taxon>
        <taxon>Endopterygota</taxon>
        <taxon>Coleoptera</taxon>
        <taxon>Polyphaga</taxon>
        <taxon>Cucujiformia</taxon>
        <taxon>Chrysomeloidea</taxon>
        <taxon>Cerambycidae</taxon>
        <taxon>Lamiinae</taxon>
        <taxon>Acanthocinini</taxon>
        <taxon>Exocentrus</taxon>
    </lineage>
</organism>
<evidence type="ECO:0000256" key="1">
    <source>
        <dbReference type="ARBA" id="ARBA00000900"/>
    </source>
</evidence>
<evidence type="ECO:0000313" key="13">
    <source>
        <dbReference type="Proteomes" id="UP001159042"/>
    </source>
</evidence>
<keyword evidence="9" id="KW-0862">Zinc</keyword>
<evidence type="ECO:0000256" key="8">
    <source>
        <dbReference type="ARBA" id="ARBA00022786"/>
    </source>
</evidence>
<keyword evidence="5" id="KW-0808">Transferase</keyword>
<dbReference type="GO" id="GO:0031624">
    <property type="term" value="F:ubiquitin conjugating enzyme binding"/>
    <property type="evidence" value="ECO:0007669"/>
    <property type="project" value="TreeGrafter"/>
</dbReference>
<dbReference type="PANTHER" id="PTHR45877">
    <property type="entry name" value="E3 UBIQUITIN-PROTEIN LIGASE SIAH2"/>
    <property type="match status" value="1"/>
</dbReference>
<reference evidence="12 13" key="1">
    <citation type="journal article" date="2023" name="Insect Mol. Biol.">
        <title>Genome sequencing provides insights into the evolution of gene families encoding plant cell wall-degrading enzymes in longhorned beetles.</title>
        <authorList>
            <person name="Shin N.R."/>
            <person name="Okamura Y."/>
            <person name="Kirsch R."/>
            <person name="Pauchet Y."/>
        </authorList>
    </citation>
    <scope>NUCLEOTIDE SEQUENCE [LARGE SCALE GENOMIC DNA]</scope>
    <source>
        <strain evidence="12">EAD_L_NR</strain>
    </source>
</reference>
<keyword evidence="7 10" id="KW-0863">Zinc-finger</keyword>
<dbReference type="FunFam" id="3.30.40.10:FF:000041">
    <property type="entry name" value="E3 ubiquitin-protein ligase SINAT3"/>
    <property type="match status" value="1"/>
</dbReference>
<sequence length="164" mass="18809">MALEYALPLDLVEEFKCFSCENYLSVFPVYLKNDGIGAICGRCVPSNQNDFIRDAAYETVAEFIQFPCSYKKNGCDEQLAPDALQKHELTECLFRLYRCPSEANTKCKWLGGYSDLVKHFKESHPNLLLKDLEFQISFDTSSKENLLLCFQNNLFVVKKRFGCA</sequence>
<dbReference type="Gene3D" id="3.30.40.10">
    <property type="entry name" value="Zinc/RING finger domain, C3HC4 (zinc finger)"/>
    <property type="match status" value="1"/>
</dbReference>
<keyword evidence="8" id="KW-0833">Ubl conjugation pathway</keyword>
<dbReference type="GO" id="GO:0043161">
    <property type="term" value="P:proteasome-mediated ubiquitin-dependent protein catabolic process"/>
    <property type="evidence" value="ECO:0007669"/>
    <property type="project" value="TreeGrafter"/>
</dbReference>
<dbReference type="SUPFAM" id="SSF49599">
    <property type="entry name" value="TRAF domain-like"/>
    <property type="match status" value="1"/>
</dbReference>
<evidence type="ECO:0000256" key="6">
    <source>
        <dbReference type="ARBA" id="ARBA00022723"/>
    </source>
</evidence>
<dbReference type="EC" id="2.3.2.27" evidence="4"/>
<gene>
    <name evidence="12" type="ORF">NQ315_003352</name>
</gene>
<dbReference type="Pfam" id="PF21361">
    <property type="entry name" value="Sina_ZnF"/>
    <property type="match status" value="1"/>
</dbReference>
<evidence type="ECO:0000256" key="4">
    <source>
        <dbReference type="ARBA" id="ARBA00012483"/>
    </source>
</evidence>
<dbReference type="PROSITE" id="PS51081">
    <property type="entry name" value="ZF_SIAH"/>
    <property type="match status" value="1"/>
</dbReference>
<proteinExistence type="inferred from homology"/>
<dbReference type="Proteomes" id="UP001159042">
    <property type="component" value="Unassembled WGS sequence"/>
</dbReference>
<dbReference type="InterPro" id="IPR013083">
    <property type="entry name" value="Znf_RING/FYVE/PHD"/>
</dbReference>
<comment type="pathway">
    <text evidence="2">Protein modification; protein ubiquitination.</text>
</comment>
<keyword evidence="6" id="KW-0479">Metal-binding</keyword>
<evidence type="ECO:0000256" key="5">
    <source>
        <dbReference type="ARBA" id="ARBA00022679"/>
    </source>
</evidence>
<dbReference type="EMBL" id="JANEYG010000139">
    <property type="protein sequence ID" value="KAJ8912249.1"/>
    <property type="molecule type" value="Genomic_DNA"/>
</dbReference>
<name>A0AAV8VDH8_9CUCU</name>
<keyword evidence="13" id="KW-1185">Reference proteome</keyword>
<dbReference type="GO" id="GO:0008270">
    <property type="term" value="F:zinc ion binding"/>
    <property type="evidence" value="ECO:0007669"/>
    <property type="project" value="UniProtKB-KW"/>
</dbReference>
<comment type="catalytic activity">
    <reaction evidence="1">
        <text>S-ubiquitinyl-[E2 ubiquitin-conjugating enzyme]-L-cysteine + [acceptor protein]-L-lysine = [E2 ubiquitin-conjugating enzyme]-L-cysteine + N(6)-ubiquitinyl-[acceptor protein]-L-lysine.</text>
        <dbReference type="EC" id="2.3.2.27"/>
    </reaction>
</comment>
<evidence type="ECO:0000256" key="2">
    <source>
        <dbReference type="ARBA" id="ARBA00004906"/>
    </source>
</evidence>
<accession>A0AAV8VDH8</accession>
<evidence type="ECO:0000256" key="9">
    <source>
        <dbReference type="ARBA" id="ARBA00022833"/>
    </source>
</evidence>
<dbReference type="InterPro" id="IPR004162">
    <property type="entry name" value="SINA-like_animal"/>
</dbReference>